<proteinExistence type="predicted"/>
<dbReference type="RefSeq" id="WP_063951302.1">
    <property type="nucleotide sequence ID" value="NZ_LXPS01000039.1"/>
</dbReference>
<comment type="caution">
    <text evidence="1">The sequence shown here is derived from an EMBL/GenBank/DDBJ whole genome shotgun (WGS) entry which is preliminary data.</text>
</comment>
<name>A0A176WY64_AGRTU</name>
<sequence length="69" mass="8142">MREAIAKEYGFTLYRQYEEKQAAHYLGKDISTLKRWRRKGLIPFIRMGERGINYLGVHIADTLLRGVKD</sequence>
<accession>A0A176WY64</accession>
<dbReference type="Proteomes" id="UP000077098">
    <property type="component" value="Unassembled WGS sequence"/>
</dbReference>
<dbReference type="AlphaFoldDB" id="A0A176WY64"/>
<evidence type="ECO:0000313" key="1">
    <source>
        <dbReference type="EMBL" id="OAE37621.1"/>
    </source>
</evidence>
<dbReference type="InterPro" id="IPR009061">
    <property type="entry name" value="DNA-bd_dom_put_sf"/>
</dbReference>
<gene>
    <name evidence="1" type="ORF">A7J57_08570</name>
</gene>
<organism evidence="1 2">
    <name type="scientific">Agrobacterium tumefaciens</name>
    <dbReference type="NCBI Taxonomy" id="358"/>
    <lineage>
        <taxon>Bacteria</taxon>
        <taxon>Pseudomonadati</taxon>
        <taxon>Pseudomonadota</taxon>
        <taxon>Alphaproteobacteria</taxon>
        <taxon>Hyphomicrobiales</taxon>
        <taxon>Rhizobiaceae</taxon>
        <taxon>Rhizobium/Agrobacterium group</taxon>
        <taxon>Agrobacterium</taxon>
        <taxon>Agrobacterium tumefaciens complex</taxon>
    </lineage>
</organism>
<dbReference type="SUPFAM" id="SSF46955">
    <property type="entry name" value="Putative DNA-binding domain"/>
    <property type="match status" value="1"/>
</dbReference>
<protein>
    <submittedName>
        <fullName evidence="1">Uncharacterized protein</fullName>
    </submittedName>
</protein>
<reference evidence="1 2" key="1">
    <citation type="submission" date="2016-05" db="EMBL/GenBank/DDBJ databases">
        <authorList>
            <person name="Lavstsen T."/>
            <person name="Jespersen J.S."/>
        </authorList>
    </citation>
    <scope>NUCLEOTIDE SEQUENCE [LARGE SCALE GENOMIC DNA]</scope>
    <source>
        <strain evidence="1 2">KCJ1736</strain>
    </source>
</reference>
<evidence type="ECO:0000313" key="2">
    <source>
        <dbReference type="Proteomes" id="UP000077098"/>
    </source>
</evidence>
<dbReference type="EMBL" id="LXPS01000039">
    <property type="protein sequence ID" value="OAE37621.1"/>
    <property type="molecule type" value="Genomic_DNA"/>
</dbReference>